<dbReference type="Pfam" id="PF04857">
    <property type="entry name" value="CAF1"/>
    <property type="match status" value="1"/>
</dbReference>
<feature type="compositionally biased region" description="Polar residues" evidence="2">
    <location>
        <begin position="533"/>
        <end position="544"/>
    </location>
</feature>
<evidence type="ECO:0000256" key="2">
    <source>
        <dbReference type="SAM" id="MobiDB-lite"/>
    </source>
</evidence>
<organism evidence="3 4">
    <name type="scientific">Ascosphaera apis ARSEF 7405</name>
    <dbReference type="NCBI Taxonomy" id="392613"/>
    <lineage>
        <taxon>Eukaryota</taxon>
        <taxon>Fungi</taxon>
        <taxon>Dikarya</taxon>
        <taxon>Ascomycota</taxon>
        <taxon>Pezizomycotina</taxon>
        <taxon>Eurotiomycetes</taxon>
        <taxon>Eurotiomycetidae</taxon>
        <taxon>Onygenales</taxon>
        <taxon>Ascosphaeraceae</taxon>
        <taxon>Ascosphaera</taxon>
    </lineage>
</organism>
<dbReference type="EMBL" id="AZGZ01000057">
    <property type="protein sequence ID" value="KZZ86596.1"/>
    <property type="molecule type" value="Genomic_DNA"/>
</dbReference>
<reference evidence="3 4" key="1">
    <citation type="journal article" date="2016" name="Genome Biol. Evol.">
        <title>Divergent and convergent evolution of fungal pathogenicity.</title>
        <authorList>
            <person name="Shang Y."/>
            <person name="Xiao G."/>
            <person name="Zheng P."/>
            <person name="Cen K."/>
            <person name="Zhan S."/>
            <person name="Wang C."/>
        </authorList>
    </citation>
    <scope>NUCLEOTIDE SEQUENCE [LARGE SCALE GENOMIC DNA]</scope>
    <source>
        <strain evidence="3 4">ARSEF 7405</strain>
    </source>
</reference>
<feature type="region of interest" description="Disordered" evidence="2">
    <location>
        <begin position="670"/>
        <end position="728"/>
    </location>
</feature>
<gene>
    <name evidence="3" type="ORF">AAP_06401</name>
</gene>
<dbReference type="InterPro" id="IPR036397">
    <property type="entry name" value="RNaseH_sf"/>
</dbReference>
<feature type="region of interest" description="Disordered" evidence="2">
    <location>
        <begin position="503"/>
        <end position="591"/>
    </location>
</feature>
<dbReference type="AlphaFoldDB" id="A0A167UTQ4"/>
<dbReference type="GO" id="GO:1990431">
    <property type="term" value="P:priRNA 3'-end processing"/>
    <property type="evidence" value="ECO:0007669"/>
    <property type="project" value="TreeGrafter"/>
</dbReference>
<feature type="region of interest" description="Disordered" evidence="2">
    <location>
        <begin position="753"/>
        <end position="800"/>
    </location>
</feature>
<feature type="compositionally biased region" description="Acidic residues" evidence="2">
    <location>
        <begin position="702"/>
        <end position="713"/>
    </location>
</feature>
<dbReference type="GO" id="GO:0000175">
    <property type="term" value="F:3'-5'-RNA exonuclease activity"/>
    <property type="evidence" value="ECO:0007669"/>
    <property type="project" value="TreeGrafter"/>
</dbReference>
<dbReference type="InterPro" id="IPR006941">
    <property type="entry name" value="RNase_CAF1"/>
</dbReference>
<feature type="compositionally biased region" description="Polar residues" evidence="2">
    <location>
        <begin position="513"/>
        <end position="524"/>
    </location>
</feature>
<dbReference type="PANTHER" id="PTHR15092">
    <property type="entry name" value="POLY A -SPECIFIC RIBONUCLEASE/TARGET OF EGR1, MEMBER 1"/>
    <property type="match status" value="1"/>
</dbReference>
<comment type="caution">
    <text evidence="3">The sequence shown here is derived from an EMBL/GenBank/DDBJ whole genome shotgun (WGS) entry which is preliminary data.</text>
</comment>
<keyword evidence="4" id="KW-1185">Reference proteome</keyword>
<proteinExistence type="inferred from homology"/>
<dbReference type="GO" id="GO:0003723">
    <property type="term" value="F:RNA binding"/>
    <property type="evidence" value="ECO:0007669"/>
    <property type="project" value="TreeGrafter"/>
</dbReference>
<dbReference type="SUPFAM" id="SSF53098">
    <property type="entry name" value="Ribonuclease H-like"/>
    <property type="match status" value="1"/>
</dbReference>
<dbReference type="Gene3D" id="3.30.420.10">
    <property type="entry name" value="Ribonuclease H-like superfamily/Ribonuclease H"/>
    <property type="match status" value="1"/>
</dbReference>
<feature type="compositionally biased region" description="Polar residues" evidence="2">
    <location>
        <begin position="790"/>
        <end position="800"/>
    </location>
</feature>
<feature type="region of interest" description="Disordered" evidence="2">
    <location>
        <begin position="605"/>
        <end position="633"/>
    </location>
</feature>
<dbReference type="Proteomes" id="UP000242877">
    <property type="component" value="Unassembled WGS sequence"/>
</dbReference>
<evidence type="ECO:0000313" key="3">
    <source>
        <dbReference type="EMBL" id="KZZ86596.1"/>
    </source>
</evidence>
<dbReference type="InterPro" id="IPR012337">
    <property type="entry name" value="RNaseH-like_sf"/>
</dbReference>
<dbReference type="OrthoDB" id="414075at2759"/>
<evidence type="ECO:0000256" key="1">
    <source>
        <dbReference type="ARBA" id="ARBA00008372"/>
    </source>
</evidence>
<dbReference type="InterPro" id="IPR051181">
    <property type="entry name" value="CAF1_poly(A)_ribonucleases"/>
</dbReference>
<name>A0A167UTQ4_9EURO</name>
<accession>A0A167UTQ4</accession>
<dbReference type="GO" id="GO:0000289">
    <property type="term" value="P:nuclear-transcribed mRNA poly(A) tail shortening"/>
    <property type="evidence" value="ECO:0007669"/>
    <property type="project" value="TreeGrafter"/>
</dbReference>
<feature type="region of interest" description="Disordered" evidence="2">
    <location>
        <begin position="417"/>
        <end position="448"/>
    </location>
</feature>
<dbReference type="GO" id="GO:1990432">
    <property type="term" value="P:siRNA 3'-end processing"/>
    <property type="evidence" value="ECO:0007669"/>
    <property type="project" value="TreeGrafter"/>
</dbReference>
<dbReference type="VEuPathDB" id="FungiDB:AAP_06401"/>
<dbReference type="PANTHER" id="PTHR15092:SF22">
    <property type="entry name" value="POLY(A)-SPECIFIC RIBONUCLEASE PNLDC1"/>
    <property type="match status" value="1"/>
</dbReference>
<evidence type="ECO:0000313" key="4">
    <source>
        <dbReference type="Proteomes" id="UP000242877"/>
    </source>
</evidence>
<sequence>MEFLFQNGFHIEESFRNGVRYLSRDEEARALALQAERERQRETLADIKPENMSMADVAFVVEVRRMIDDWLDSMEQEAHGESEEEEANHYLNIPPPCVPEYKRDIMPEILNGYQKRLVHQTVRKHYPSYTSRGENTFVQITPLDEERERLVQKERKEYTRQRVNDHIGLRWIFEALVGGDLTSLPLVEDCQAVTGDGASEELTKEDLSELKETLLSKLSDKGRQRPVLVGHNIFADLIYLYSCFLGELPLELEEFHREVHSLFPMVVDTKFLATRTQAHANAQNSSLREIIKSLNDVSDDRIMIDMEYGKYNLNKIQHEAGYDSFMTAQIFLKLVTKLYAEEGIEEPQKAIETNEPSITDPFDQPPLQKELQGWDDRVVHKEDVLKYISHNVTNTTNDNKIETNTKESDLQLILAKSDTDEEEEVSCPGSTANNYDTEGEDERSQAGSLKLINFDSDEDIIRSGYDQVEMKKLTTSTNDDLIDFESPSPVAPVRMITYTQECTYENDARSESRQTPSSTTGRSQKSPHDIPFQTRSRTNSSIEKSSLALHSVLSQKNETETHVSHSKSSSTSTKKQIRKPVWENNDDLGWGNSIASVSADASASRAWEEDWDVPPAPWEAQGDHQRRSSQHSTYVRQLLPSAWDVEEVETQETGELGQSMWDDVENGKSFTSCQLHSAPGTPSHHKTSEEDDERPDWPTSDTDTDDDDDEDSETNNQSSPPRIDISIPESGHPIWAMFMNKLRVYGTDEEIFDLGDPPRLQECDVDAEEPSAKDERDDDDVSYEGMYGHTSRTPRNSGFANKANVRSTASIPSVLTTKTNRTALLATKALTSVDLYEDDLWRER</sequence>
<dbReference type="GO" id="GO:0005634">
    <property type="term" value="C:nucleus"/>
    <property type="evidence" value="ECO:0007669"/>
    <property type="project" value="TreeGrafter"/>
</dbReference>
<protein>
    <submittedName>
        <fullName evidence="3">Ribonuclease CAF1</fullName>
    </submittedName>
</protein>
<comment type="similarity">
    <text evidence="1">Belongs to the CAF1 family.</text>
</comment>